<dbReference type="STRING" id="218851.A0A2G5D3W6"/>
<dbReference type="InterPro" id="IPR003406">
    <property type="entry name" value="Glyco_trans_14"/>
</dbReference>
<sequence length="164" mass="18498">MIMDNALLAFLFQVDWGEATMILAERILLKNALKDSDNQRFAFVLDSCIPLYNFSYTYDYIMSTPNSFVDSFADTKEGRYNPKMDPIVPVHNWRKGSQIVFSLDICGVKNIVGIPFGYRGFFDKSLSEIPLSWQVARNINLVGGSLVGVSPDYAYRNGVSCPEN</sequence>
<name>A0A2G5D3W6_AQUCA</name>
<proteinExistence type="predicted"/>
<dbReference type="OrthoDB" id="1743976at2759"/>
<evidence type="ECO:0000313" key="6">
    <source>
        <dbReference type="EMBL" id="PIA38188.1"/>
    </source>
</evidence>
<organism evidence="6 7">
    <name type="scientific">Aquilegia coerulea</name>
    <name type="common">Rocky mountain columbine</name>
    <dbReference type="NCBI Taxonomy" id="218851"/>
    <lineage>
        <taxon>Eukaryota</taxon>
        <taxon>Viridiplantae</taxon>
        <taxon>Streptophyta</taxon>
        <taxon>Embryophyta</taxon>
        <taxon>Tracheophyta</taxon>
        <taxon>Spermatophyta</taxon>
        <taxon>Magnoliopsida</taxon>
        <taxon>Ranunculales</taxon>
        <taxon>Ranunculaceae</taxon>
        <taxon>Thalictroideae</taxon>
        <taxon>Aquilegia</taxon>
    </lineage>
</organism>
<keyword evidence="5" id="KW-0325">Glycoprotein</keyword>
<evidence type="ECO:0000256" key="4">
    <source>
        <dbReference type="ARBA" id="ARBA00023136"/>
    </source>
</evidence>
<protein>
    <submittedName>
        <fullName evidence="6">Uncharacterized protein</fullName>
    </submittedName>
</protein>
<gene>
    <name evidence="6" type="ORF">AQUCO_02800091v1</name>
</gene>
<dbReference type="PANTHER" id="PTHR31042">
    <property type="entry name" value="CORE-2/I-BRANCHING BETA-1,6-N-ACETYLGLUCOSAMINYLTRANSFERASE FAMILY PROTEIN-RELATED"/>
    <property type="match status" value="1"/>
</dbReference>
<evidence type="ECO:0000256" key="1">
    <source>
        <dbReference type="ARBA" id="ARBA00004606"/>
    </source>
</evidence>
<accession>A0A2G5D3W6</accession>
<dbReference type="AlphaFoldDB" id="A0A2G5D3W6"/>
<evidence type="ECO:0000256" key="3">
    <source>
        <dbReference type="ARBA" id="ARBA00022679"/>
    </source>
</evidence>
<keyword evidence="2" id="KW-0328">Glycosyltransferase</keyword>
<evidence type="ECO:0000256" key="2">
    <source>
        <dbReference type="ARBA" id="ARBA00022676"/>
    </source>
</evidence>
<comment type="subcellular location">
    <subcellularLocation>
        <location evidence="1">Membrane</location>
        <topology evidence="1">Single-pass type II membrane protein</topology>
    </subcellularLocation>
</comment>
<reference evidence="6 7" key="1">
    <citation type="submission" date="2017-09" db="EMBL/GenBank/DDBJ databases">
        <title>WGS assembly of Aquilegia coerulea Goldsmith.</title>
        <authorList>
            <person name="Hodges S."/>
            <person name="Kramer E."/>
            <person name="Nordborg M."/>
            <person name="Tomkins J."/>
            <person name="Borevitz J."/>
            <person name="Derieg N."/>
            <person name="Yan J."/>
            <person name="Mihaltcheva S."/>
            <person name="Hayes R.D."/>
            <person name="Rokhsar D."/>
        </authorList>
    </citation>
    <scope>NUCLEOTIDE SEQUENCE [LARGE SCALE GENOMIC DNA]</scope>
    <source>
        <strain evidence="7">cv. Goldsmith</strain>
    </source>
</reference>
<keyword evidence="4" id="KW-0472">Membrane</keyword>
<dbReference type="EMBL" id="KZ305045">
    <property type="protein sequence ID" value="PIA38188.1"/>
    <property type="molecule type" value="Genomic_DNA"/>
</dbReference>
<dbReference type="GO" id="GO:0016757">
    <property type="term" value="F:glycosyltransferase activity"/>
    <property type="evidence" value="ECO:0007669"/>
    <property type="project" value="UniProtKB-KW"/>
</dbReference>
<evidence type="ECO:0000256" key="5">
    <source>
        <dbReference type="ARBA" id="ARBA00023180"/>
    </source>
</evidence>
<evidence type="ECO:0000313" key="7">
    <source>
        <dbReference type="Proteomes" id="UP000230069"/>
    </source>
</evidence>
<dbReference type="Proteomes" id="UP000230069">
    <property type="component" value="Unassembled WGS sequence"/>
</dbReference>
<dbReference type="InParanoid" id="A0A2G5D3W6"/>
<dbReference type="Pfam" id="PF02485">
    <property type="entry name" value="Branch"/>
    <property type="match status" value="1"/>
</dbReference>
<dbReference type="PANTHER" id="PTHR31042:SF2">
    <property type="entry name" value="GLYCOSYLTRANSFERASE BC10"/>
    <property type="match status" value="1"/>
</dbReference>
<dbReference type="GO" id="GO:0016020">
    <property type="term" value="C:membrane"/>
    <property type="evidence" value="ECO:0007669"/>
    <property type="project" value="UniProtKB-SubCell"/>
</dbReference>
<dbReference type="InterPro" id="IPR044174">
    <property type="entry name" value="BC10-like"/>
</dbReference>
<keyword evidence="3" id="KW-0808">Transferase</keyword>
<keyword evidence="7" id="KW-1185">Reference proteome</keyword>